<organism evidence="2 3">
    <name type="scientific">Cyclonatronum proteinivorum</name>
    <dbReference type="NCBI Taxonomy" id="1457365"/>
    <lineage>
        <taxon>Bacteria</taxon>
        <taxon>Pseudomonadati</taxon>
        <taxon>Balneolota</taxon>
        <taxon>Balneolia</taxon>
        <taxon>Balneolales</taxon>
        <taxon>Cyclonatronaceae</taxon>
        <taxon>Cyclonatronum</taxon>
    </lineage>
</organism>
<name>A0A345ULZ1_9BACT</name>
<evidence type="ECO:0008006" key="4">
    <source>
        <dbReference type="Google" id="ProtNLM"/>
    </source>
</evidence>
<feature type="transmembrane region" description="Helical" evidence="1">
    <location>
        <begin position="12"/>
        <end position="35"/>
    </location>
</feature>
<accession>A0A345ULZ1</accession>
<keyword evidence="1" id="KW-0812">Transmembrane</keyword>
<feature type="transmembrane region" description="Helical" evidence="1">
    <location>
        <begin position="47"/>
        <end position="69"/>
    </location>
</feature>
<reference evidence="2 3" key="1">
    <citation type="submission" date="2018-03" db="EMBL/GenBank/DDBJ databases">
        <title>Phenotypic and genomic properties of Cyclonatronum proteinivorum gen. nov., sp. nov., a haloalkaliphilic bacteroidete from soda lakes possessing Na+-translocating rhodopsin.</title>
        <authorList>
            <person name="Toshchakov S.V."/>
            <person name="Korzhenkov A."/>
            <person name="Samarov N.I."/>
            <person name="Kublanov I.V."/>
            <person name="Muntyan M.S."/>
            <person name="Sorokin D.Y."/>
        </authorList>
    </citation>
    <scope>NUCLEOTIDE SEQUENCE [LARGE SCALE GENOMIC DNA]</scope>
    <source>
        <strain evidence="2 3">Omega</strain>
    </source>
</reference>
<dbReference type="RefSeq" id="WP_114984671.1">
    <property type="nucleotide sequence ID" value="NZ_CP027806.1"/>
</dbReference>
<evidence type="ECO:0000313" key="3">
    <source>
        <dbReference type="Proteomes" id="UP000254808"/>
    </source>
</evidence>
<gene>
    <name evidence="2" type="ORF">CYPRO_2246</name>
</gene>
<sequence>MLRSLYEQLGFFPTLIFSVLFFVCFTFWLAGIAGLLANKDRRKSTEWFTYMLIIFVPPYPIIWLITDVFRQYFRITRKSAQAQKSRQSHSSVTSA</sequence>
<protein>
    <recommendedName>
        <fullName evidence="4">Phospholipase_D-nuclease N-terminal</fullName>
    </recommendedName>
</protein>
<keyword evidence="3" id="KW-1185">Reference proteome</keyword>
<dbReference type="OrthoDB" id="1524997at2"/>
<evidence type="ECO:0000256" key="1">
    <source>
        <dbReference type="SAM" id="Phobius"/>
    </source>
</evidence>
<dbReference type="AlphaFoldDB" id="A0A345ULZ1"/>
<dbReference type="KEGG" id="cprv:CYPRO_2246"/>
<proteinExistence type="predicted"/>
<dbReference type="Proteomes" id="UP000254808">
    <property type="component" value="Chromosome"/>
</dbReference>
<dbReference type="EMBL" id="CP027806">
    <property type="protein sequence ID" value="AXJ01493.1"/>
    <property type="molecule type" value="Genomic_DNA"/>
</dbReference>
<evidence type="ECO:0000313" key="2">
    <source>
        <dbReference type="EMBL" id="AXJ01493.1"/>
    </source>
</evidence>
<keyword evidence="1" id="KW-1133">Transmembrane helix</keyword>
<keyword evidence="1" id="KW-0472">Membrane</keyword>